<dbReference type="GO" id="GO:0003723">
    <property type="term" value="F:RNA binding"/>
    <property type="evidence" value="ECO:0007669"/>
    <property type="project" value="UniProtKB-KW"/>
</dbReference>
<dbReference type="Proteomes" id="UP000070427">
    <property type="component" value="Unassembled WGS sequence"/>
</dbReference>
<reference evidence="8 9" key="1">
    <citation type="submission" date="2015-12" db="EMBL/GenBank/DDBJ databases">
        <title>Draft genome sequnece of Fervidicola ferrireducens strain Y170.</title>
        <authorList>
            <person name="Patel B.K."/>
        </authorList>
    </citation>
    <scope>NUCLEOTIDE SEQUENCE [LARGE SCALE GENOMIC DNA]</scope>
    <source>
        <strain evidence="8 9">Y170</strain>
    </source>
</reference>
<dbReference type="SUPFAM" id="SSF55120">
    <property type="entry name" value="Pseudouridine synthase"/>
    <property type="match status" value="1"/>
</dbReference>
<keyword evidence="3 6" id="KW-0413">Isomerase</keyword>
<evidence type="ECO:0000256" key="6">
    <source>
        <dbReference type="RuleBase" id="RU362028"/>
    </source>
</evidence>
<dbReference type="InterPro" id="IPR006224">
    <property type="entry name" value="PsdUridine_synth_RluA-like_CS"/>
</dbReference>
<protein>
    <recommendedName>
        <fullName evidence="6">Pseudouridine synthase</fullName>
        <ecNumber evidence="6">5.4.99.-</ecNumber>
    </recommendedName>
</protein>
<dbReference type="PROSITE" id="PS50889">
    <property type="entry name" value="S4"/>
    <property type="match status" value="1"/>
</dbReference>
<dbReference type="RefSeq" id="WP_066351150.1">
    <property type="nucleotide sequence ID" value="NZ_LOED01000002.1"/>
</dbReference>
<dbReference type="AlphaFoldDB" id="A0A140LDA0"/>
<dbReference type="CDD" id="cd00165">
    <property type="entry name" value="S4"/>
    <property type="match status" value="1"/>
</dbReference>
<dbReference type="STRING" id="520764.AN618_02810"/>
<dbReference type="OrthoDB" id="9807829at2"/>
<feature type="active site" evidence="4">
    <location>
        <position position="128"/>
    </location>
</feature>
<dbReference type="PANTHER" id="PTHR21600">
    <property type="entry name" value="MITOCHONDRIAL RNA PSEUDOURIDINE SYNTHASE"/>
    <property type="match status" value="1"/>
</dbReference>
<keyword evidence="9" id="KW-1185">Reference proteome</keyword>
<dbReference type="PROSITE" id="PS01129">
    <property type="entry name" value="PSI_RLU"/>
    <property type="match status" value="1"/>
</dbReference>
<dbReference type="InterPro" id="IPR006225">
    <property type="entry name" value="PsdUridine_synth_RluC/D"/>
</dbReference>
<dbReference type="InterPro" id="IPR006145">
    <property type="entry name" value="PsdUridine_synth_RsuA/RluA"/>
</dbReference>
<accession>A0A140LDA0</accession>
<organism evidence="8 9">
    <name type="scientific">Fervidicola ferrireducens</name>
    <dbReference type="NCBI Taxonomy" id="520764"/>
    <lineage>
        <taxon>Bacteria</taxon>
        <taxon>Bacillati</taxon>
        <taxon>Bacillota</taxon>
        <taxon>Clostridia</taxon>
        <taxon>Thermosediminibacterales</taxon>
        <taxon>Thermosediminibacteraceae</taxon>
        <taxon>Fervidicola</taxon>
    </lineage>
</organism>
<evidence type="ECO:0000256" key="5">
    <source>
        <dbReference type="PROSITE-ProRule" id="PRU00182"/>
    </source>
</evidence>
<evidence type="ECO:0000256" key="3">
    <source>
        <dbReference type="ARBA" id="ARBA00023235"/>
    </source>
</evidence>
<comment type="catalytic activity">
    <reaction evidence="1 6">
        <text>a uridine in RNA = a pseudouridine in RNA</text>
        <dbReference type="Rhea" id="RHEA:48348"/>
        <dbReference type="Rhea" id="RHEA-COMP:12068"/>
        <dbReference type="Rhea" id="RHEA-COMP:12069"/>
        <dbReference type="ChEBI" id="CHEBI:65314"/>
        <dbReference type="ChEBI" id="CHEBI:65315"/>
    </reaction>
</comment>
<comment type="function">
    <text evidence="6">Responsible for synthesis of pseudouridine from uracil.</text>
</comment>
<evidence type="ECO:0000313" key="8">
    <source>
        <dbReference type="EMBL" id="KXG78525.1"/>
    </source>
</evidence>
<dbReference type="InParanoid" id="A0A140LDA0"/>
<name>A0A140LDA0_9FIRM</name>
<evidence type="ECO:0000256" key="1">
    <source>
        <dbReference type="ARBA" id="ARBA00000073"/>
    </source>
</evidence>
<dbReference type="GO" id="GO:0009982">
    <property type="term" value="F:pseudouridine synthase activity"/>
    <property type="evidence" value="ECO:0007669"/>
    <property type="project" value="InterPro"/>
</dbReference>
<dbReference type="EMBL" id="LOED01000002">
    <property type="protein sequence ID" value="KXG78525.1"/>
    <property type="molecule type" value="Genomic_DNA"/>
</dbReference>
<evidence type="ECO:0000256" key="4">
    <source>
        <dbReference type="PIRSR" id="PIRSR606225-1"/>
    </source>
</evidence>
<dbReference type="InterPro" id="IPR020103">
    <property type="entry name" value="PsdUridine_synth_cat_dom_sf"/>
</dbReference>
<evidence type="ECO:0000259" key="7">
    <source>
        <dbReference type="Pfam" id="PF00849"/>
    </source>
</evidence>
<dbReference type="PANTHER" id="PTHR21600:SF44">
    <property type="entry name" value="RIBOSOMAL LARGE SUBUNIT PSEUDOURIDINE SYNTHASE D"/>
    <property type="match status" value="1"/>
</dbReference>
<proteinExistence type="inferred from homology"/>
<dbReference type="GO" id="GO:0140098">
    <property type="term" value="F:catalytic activity, acting on RNA"/>
    <property type="evidence" value="ECO:0007669"/>
    <property type="project" value="UniProtKB-ARBA"/>
</dbReference>
<keyword evidence="5" id="KW-0694">RNA-binding</keyword>
<dbReference type="FunCoup" id="A0A140LDA0">
    <property type="interactions" value="228"/>
</dbReference>
<evidence type="ECO:0000313" key="9">
    <source>
        <dbReference type="Proteomes" id="UP000070427"/>
    </source>
</evidence>
<dbReference type="Pfam" id="PF00849">
    <property type="entry name" value="PseudoU_synth_2"/>
    <property type="match status" value="1"/>
</dbReference>
<dbReference type="InterPro" id="IPR050188">
    <property type="entry name" value="RluA_PseudoU_synthase"/>
</dbReference>
<dbReference type="NCBIfam" id="TIGR00005">
    <property type="entry name" value="rluA_subfam"/>
    <property type="match status" value="1"/>
</dbReference>
<comment type="caution">
    <text evidence="8">The sequence shown here is derived from an EMBL/GenBank/DDBJ whole genome shotgun (WGS) entry which is preliminary data.</text>
</comment>
<evidence type="ECO:0000256" key="2">
    <source>
        <dbReference type="ARBA" id="ARBA00010876"/>
    </source>
</evidence>
<dbReference type="CDD" id="cd02869">
    <property type="entry name" value="PseudoU_synth_RluA_like"/>
    <property type="match status" value="1"/>
</dbReference>
<dbReference type="EC" id="5.4.99.-" evidence="6"/>
<feature type="domain" description="Pseudouridine synthase RsuA/RluA-like" evidence="7">
    <location>
        <begin position="81"/>
        <end position="229"/>
    </location>
</feature>
<dbReference type="Gene3D" id="3.30.2350.10">
    <property type="entry name" value="Pseudouridine synthase"/>
    <property type="match status" value="1"/>
</dbReference>
<comment type="similarity">
    <text evidence="2 6">Belongs to the pseudouridine synthase RluA family.</text>
</comment>
<gene>
    <name evidence="8" type="primary">rluD_1</name>
    <name evidence="8" type="ORF">AN618_02810</name>
</gene>
<dbReference type="GO" id="GO:0000455">
    <property type="term" value="P:enzyme-directed rRNA pseudouridine synthesis"/>
    <property type="evidence" value="ECO:0007669"/>
    <property type="project" value="TreeGrafter"/>
</dbReference>
<sequence length="301" mass="33605">MKFIVDEVHEGLTVGEFLKARGFSGRALRRLKREGKIFLNGEKVFASAKVTSGNIVEVDLSEESKIKPSYVPINILYEDEHIIVLNKQPGVVVHPTPFCRDGTIANGVMHYLNKKGKRGGFHPVNRLDRDTSGVLVIALNQYMHGFLQAHGRIEKIYVAVVEGSVKEERGVIEEKIGRKEESLIERRVTESGKKAVTHFKVLRRLKGYTVLEVKPLTGRTHQIRVHLSHLGHPVAGDTLYGGKNDKIKRQALHCAEMSFFYPLKGTRVAFKALLPLDMLSLMEEAGDSGAVFGSLDKEKAK</sequence>